<gene>
    <name evidence="1" type="ORF">METZ01_LOCUS430692</name>
</gene>
<accession>A0A382Y5R4</accession>
<sequence>DNLDFVLNALDLNKSKIEETIDDKTQQNFLHLIRLEQNDPWIEIIIPKNKESTVYNFSTKFKMGLHHIGILCDNIKEIESKFDTNTDIVKLGKYELTVESFGGKISTLFIANQNMITEYVEIKNE</sequence>
<reference evidence="1" key="1">
    <citation type="submission" date="2018-05" db="EMBL/GenBank/DDBJ databases">
        <authorList>
            <person name="Lanie J.A."/>
            <person name="Ng W.-L."/>
            <person name="Kazmierczak K.M."/>
            <person name="Andrzejewski T.M."/>
            <person name="Davidsen T.M."/>
            <person name="Wayne K.J."/>
            <person name="Tettelin H."/>
            <person name="Glass J.I."/>
            <person name="Rusch D."/>
            <person name="Podicherti R."/>
            <person name="Tsui H.-C.T."/>
            <person name="Winkler M.E."/>
        </authorList>
    </citation>
    <scope>NUCLEOTIDE SEQUENCE</scope>
</reference>
<dbReference type="InterPro" id="IPR029068">
    <property type="entry name" value="Glyas_Bleomycin-R_OHBP_Dase"/>
</dbReference>
<protein>
    <recommendedName>
        <fullName evidence="2">VOC domain-containing protein</fullName>
    </recommendedName>
</protein>
<dbReference type="AlphaFoldDB" id="A0A382Y5R4"/>
<evidence type="ECO:0000313" key="1">
    <source>
        <dbReference type="EMBL" id="SVD77838.1"/>
    </source>
</evidence>
<dbReference type="Gene3D" id="3.10.180.10">
    <property type="entry name" value="2,3-Dihydroxybiphenyl 1,2-Dioxygenase, domain 1"/>
    <property type="match status" value="1"/>
</dbReference>
<evidence type="ECO:0008006" key="2">
    <source>
        <dbReference type="Google" id="ProtNLM"/>
    </source>
</evidence>
<name>A0A382Y5R4_9ZZZZ</name>
<proteinExistence type="predicted"/>
<dbReference type="EMBL" id="UINC01172654">
    <property type="protein sequence ID" value="SVD77838.1"/>
    <property type="molecule type" value="Genomic_DNA"/>
</dbReference>
<feature type="non-terminal residue" evidence="1">
    <location>
        <position position="1"/>
    </location>
</feature>
<organism evidence="1">
    <name type="scientific">marine metagenome</name>
    <dbReference type="NCBI Taxonomy" id="408172"/>
    <lineage>
        <taxon>unclassified sequences</taxon>
        <taxon>metagenomes</taxon>
        <taxon>ecological metagenomes</taxon>
    </lineage>
</organism>
<dbReference type="SUPFAM" id="SSF54593">
    <property type="entry name" value="Glyoxalase/Bleomycin resistance protein/Dihydroxybiphenyl dioxygenase"/>
    <property type="match status" value="1"/>
</dbReference>